<comment type="caution">
    <text evidence="2">The sequence shown here is derived from an EMBL/GenBank/DDBJ whole genome shotgun (WGS) entry which is preliminary data.</text>
</comment>
<proteinExistence type="predicted"/>
<reference evidence="2 3" key="1">
    <citation type="submission" date="2018-05" db="EMBL/GenBank/DDBJ databases">
        <title>Genomic Encyclopedia of Type Strains, Phase IV (KMG-IV): sequencing the most valuable type-strain genomes for metagenomic binning, comparative biology and taxonomic classification.</title>
        <authorList>
            <person name="Goeker M."/>
        </authorList>
    </citation>
    <scope>NUCLEOTIDE SEQUENCE [LARGE SCALE GENOMIC DNA]</scope>
    <source>
        <strain evidence="2 3">DSM 103371</strain>
    </source>
</reference>
<dbReference type="KEGG" id="salo:EF888_04270"/>
<protein>
    <submittedName>
        <fullName evidence="2">Transposase-like protein</fullName>
    </submittedName>
</protein>
<dbReference type="AlphaFoldDB" id="A0A316GCT0"/>
<dbReference type="Proteomes" id="UP000245390">
    <property type="component" value="Unassembled WGS sequence"/>
</dbReference>
<accession>A0A316GCT0</accession>
<dbReference type="InterPro" id="IPR024445">
    <property type="entry name" value="Tnp_ISXO2-like"/>
</dbReference>
<feature type="domain" description="ISXO2-like transposase" evidence="1">
    <location>
        <begin position="147"/>
        <end position="318"/>
    </location>
</feature>
<dbReference type="EMBL" id="QGGV01000001">
    <property type="protein sequence ID" value="PWK58751.1"/>
    <property type="molecule type" value="Genomic_DNA"/>
</dbReference>
<name>A0A316GCT0_9RHOB</name>
<dbReference type="SMART" id="SM01126">
    <property type="entry name" value="DDE_Tnp_IS1595"/>
    <property type="match status" value="1"/>
</dbReference>
<evidence type="ECO:0000313" key="2">
    <source>
        <dbReference type="EMBL" id="PWK58751.1"/>
    </source>
</evidence>
<gene>
    <name evidence="2" type="ORF">C8D95_101566</name>
</gene>
<sequence>MLHHHFRRFLDALDDLNPAQIEDAQTKIRDIRRKTEAISEIEARTNREHKCPFCGDERRQKWGRTRTKIQRYRCSGCRKTYSGRTGSAIGRIHRPDLFLVALRDMLDASAPQSVRKLARQLDLNKYTVWRWRMIVFSIIGSRSVATSFSGIIEADETYQRESRKGSREWVHHSRSAECYSAAAPAVGRLHDARAENDARSFEVATPILTVADRSGARLFQRLPNRKRGTVERAMQPLVPGDAVLCSDGGNGYKSLAAARGLVHFVVGSRPGTRVAAGCYHIQNVNSLHARYGKFIRPFCGPATKNLNGYIRWLEVRLAGVRPAEVVRAS</sequence>
<keyword evidence="3" id="KW-1185">Reference proteome</keyword>
<dbReference type="OrthoDB" id="7355934at2"/>
<organism evidence="2 3">
    <name type="scientific">Silicimonas algicola</name>
    <dbReference type="NCBI Taxonomy" id="1826607"/>
    <lineage>
        <taxon>Bacteria</taxon>
        <taxon>Pseudomonadati</taxon>
        <taxon>Pseudomonadota</taxon>
        <taxon>Alphaproteobacteria</taxon>
        <taxon>Rhodobacterales</taxon>
        <taxon>Paracoccaceae</taxon>
    </lineage>
</organism>
<dbReference type="RefSeq" id="WP_109757605.1">
    <property type="nucleotide sequence ID" value="NZ_CP034588.1"/>
</dbReference>
<evidence type="ECO:0000313" key="3">
    <source>
        <dbReference type="Proteomes" id="UP000245390"/>
    </source>
</evidence>
<dbReference type="NCBIfam" id="NF033547">
    <property type="entry name" value="transpos_IS1595"/>
    <property type="match status" value="1"/>
</dbReference>
<evidence type="ECO:0000259" key="1">
    <source>
        <dbReference type="SMART" id="SM01126"/>
    </source>
</evidence>